<evidence type="ECO:0000313" key="1">
    <source>
        <dbReference type="EMBL" id="MBP1892503.1"/>
    </source>
</evidence>
<dbReference type="Proteomes" id="UP000706926">
    <property type="component" value="Unassembled WGS sequence"/>
</dbReference>
<dbReference type="EMBL" id="JAGGKI010000003">
    <property type="protein sequence ID" value="MBP1892503.1"/>
    <property type="molecule type" value="Genomic_DNA"/>
</dbReference>
<reference evidence="1 2" key="1">
    <citation type="submission" date="2021-03" db="EMBL/GenBank/DDBJ databases">
        <title>Genomic Encyclopedia of Type Strains, Phase IV (KMG-IV): sequencing the most valuable type-strain genomes for metagenomic binning, comparative biology and taxonomic classification.</title>
        <authorList>
            <person name="Goeker M."/>
        </authorList>
    </citation>
    <scope>NUCLEOTIDE SEQUENCE [LARGE SCALE GENOMIC DNA]</scope>
    <source>
        <strain evidence="1 2">DSM 15596</strain>
    </source>
</reference>
<keyword evidence="2" id="KW-1185">Reference proteome</keyword>
<dbReference type="RefSeq" id="WP_210094520.1">
    <property type="nucleotide sequence ID" value="NZ_CP139098.1"/>
</dbReference>
<proteinExistence type="predicted"/>
<sequence length="207" mass="23122">MKAVPKVNIDGLYLEDELVDDTFTGVVPFYSPALPITNGPEHLDTVTNASNPSTVDEPVDREPAGYIVGIPVPPGFFHPRFDLEAWRQYEDSIQAAEAAYQEAMRAWNSTPEEERGNRPVLNIPPMPALWIEGLTPEEIERITAPQPQAPSELDWLGTELVARELEMLEIRRQNETLGAQVVGLELRLLSLEGNPSEGGELHVRERF</sequence>
<protein>
    <submittedName>
        <fullName evidence="1">Uncharacterized protein</fullName>
    </submittedName>
</protein>
<gene>
    <name evidence="1" type="ORF">J2Z18_001579</name>
</gene>
<comment type="caution">
    <text evidence="1">The sequence shown here is derived from an EMBL/GenBank/DDBJ whole genome shotgun (WGS) entry which is preliminary data.</text>
</comment>
<dbReference type="GeneID" id="95403615"/>
<accession>A0ABS4F8H5</accession>
<name>A0ABS4F8H5_9BACL</name>
<evidence type="ECO:0000313" key="2">
    <source>
        <dbReference type="Proteomes" id="UP000706926"/>
    </source>
</evidence>
<organism evidence="1 2">
    <name type="scientific">Paenibacillus lactis</name>
    <dbReference type="NCBI Taxonomy" id="228574"/>
    <lineage>
        <taxon>Bacteria</taxon>
        <taxon>Bacillati</taxon>
        <taxon>Bacillota</taxon>
        <taxon>Bacilli</taxon>
        <taxon>Bacillales</taxon>
        <taxon>Paenibacillaceae</taxon>
        <taxon>Paenibacillus</taxon>
    </lineage>
</organism>